<gene>
    <name evidence="1" type="ORF">CCACVL1_05888</name>
</gene>
<dbReference type="AlphaFoldDB" id="A0A1R3JIJ1"/>
<dbReference type="EMBL" id="AWWV01007795">
    <property type="protein sequence ID" value="OMO94678.1"/>
    <property type="molecule type" value="Genomic_DNA"/>
</dbReference>
<comment type="caution">
    <text evidence="1">The sequence shown here is derived from an EMBL/GenBank/DDBJ whole genome shotgun (WGS) entry which is preliminary data.</text>
</comment>
<evidence type="ECO:0000313" key="1">
    <source>
        <dbReference type="EMBL" id="OMO94678.1"/>
    </source>
</evidence>
<keyword evidence="2" id="KW-1185">Reference proteome</keyword>
<dbReference type="Proteomes" id="UP000188268">
    <property type="component" value="Unassembled WGS sequence"/>
</dbReference>
<accession>A0A1R3JIJ1</accession>
<sequence length="43" mass="4903">MADCSIGKNQRMYHRVAAMVYRIGVLPDFRLAPKFSDLSFSLP</sequence>
<protein>
    <submittedName>
        <fullName evidence="1">Uncharacterized protein</fullName>
    </submittedName>
</protein>
<organism evidence="1 2">
    <name type="scientific">Corchorus capsularis</name>
    <name type="common">Jute</name>
    <dbReference type="NCBI Taxonomy" id="210143"/>
    <lineage>
        <taxon>Eukaryota</taxon>
        <taxon>Viridiplantae</taxon>
        <taxon>Streptophyta</taxon>
        <taxon>Embryophyta</taxon>
        <taxon>Tracheophyta</taxon>
        <taxon>Spermatophyta</taxon>
        <taxon>Magnoliopsida</taxon>
        <taxon>eudicotyledons</taxon>
        <taxon>Gunneridae</taxon>
        <taxon>Pentapetalae</taxon>
        <taxon>rosids</taxon>
        <taxon>malvids</taxon>
        <taxon>Malvales</taxon>
        <taxon>Malvaceae</taxon>
        <taxon>Grewioideae</taxon>
        <taxon>Apeibeae</taxon>
        <taxon>Corchorus</taxon>
    </lineage>
</organism>
<reference evidence="1 2" key="1">
    <citation type="submission" date="2013-09" db="EMBL/GenBank/DDBJ databases">
        <title>Corchorus capsularis genome sequencing.</title>
        <authorList>
            <person name="Alam M."/>
            <person name="Haque M.S."/>
            <person name="Islam M.S."/>
            <person name="Emdad E.M."/>
            <person name="Islam M.M."/>
            <person name="Ahmed B."/>
            <person name="Halim A."/>
            <person name="Hossen Q.M.M."/>
            <person name="Hossain M.Z."/>
            <person name="Ahmed R."/>
            <person name="Khan M.M."/>
            <person name="Islam R."/>
            <person name="Rashid M.M."/>
            <person name="Khan S.A."/>
            <person name="Rahman M.S."/>
            <person name="Alam M."/>
        </authorList>
    </citation>
    <scope>NUCLEOTIDE SEQUENCE [LARGE SCALE GENOMIC DNA]</scope>
    <source>
        <strain evidence="2">cv. CVL-1</strain>
        <tissue evidence="1">Whole seedling</tissue>
    </source>
</reference>
<proteinExistence type="predicted"/>
<name>A0A1R3JIJ1_COCAP</name>
<dbReference type="Gramene" id="OMO94678">
    <property type="protein sequence ID" value="OMO94678"/>
    <property type="gene ID" value="CCACVL1_05888"/>
</dbReference>
<evidence type="ECO:0000313" key="2">
    <source>
        <dbReference type="Proteomes" id="UP000188268"/>
    </source>
</evidence>